<evidence type="ECO:0000256" key="1">
    <source>
        <dbReference type="ARBA" id="ARBA00022679"/>
    </source>
</evidence>
<dbReference type="OrthoDB" id="9792929at2"/>
<proteinExistence type="predicted"/>
<dbReference type="SUPFAM" id="SSF55729">
    <property type="entry name" value="Acyl-CoA N-acyltransferases (Nat)"/>
    <property type="match status" value="1"/>
</dbReference>
<dbReference type="InterPro" id="IPR050832">
    <property type="entry name" value="Bact_Acetyltransf"/>
</dbReference>
<name>A0A1I5QU17_9BACT</name>
<dbReference type="CDD" id="cd04301">
    <property type="entry name" value="NAT_SF"/>
    <property type="match status" value="1"/>
</dbReference>
<accession>A0A1I5QU17</accession>
<dbReference type="STRING" id="1079859.SAMN04515674_103361"/>
<dbReference type="EMBL" id="FOXH01000003">
    <property type="protein sequence ID" value="SFP49630.1"/>
    <property type="molecule type" value="Genomic_DNA"/>
</dbReference>
<evidence type="ECO:0000313" key="4">
    <source>
        <dbReference type="EMBL" id="SFP49630.1"/>
    </source>
</evidence>
<keyword evidence="2" id="KW-0012">Acyltransferase</keyword>
<reference evidence="4 5" key="1">
    <citation type="submission" date="2016-10" db="EMBL/GenBank/DDBJ databases">
        <authorList>
            <person name="de Groot N.N."/>
        </authorList>
    </citation>
    <scope>NUCLEOTIDE SEQUENCE [LARGE SCALE GENOMIC DNA]</scope>
    <source>
        <strain evidence="5">E92,LMG 26720,CCM 7988</strain>
    </source>
</reference>
<evidence type="ECO:0000259" key="3">
    <source>
        <dbReference type="PROSITE" id="PS51186"/>
    </source>
</evidence>
<dbReference type="PROSITE" id="PS51186">
    <property type="entry name" value="GNAT"/>
    <property type="match status" value="1"/>
</dbReference>
<keyword evidence="1" id="KW-0808">Transferase</keyword>
<evidence type="ECO:0000256" key="2">
    <source>
        <dbReference type="ARBA" id="ARBA00023315"/>
    </source>
</evidence>
<dbReference type="RefSeq" id="WP_092014656.1">
    <property type="nucleotide sequence ID" value="NZ_FOXH01000003.1"/>
</dbReference>
<dbReference type="Pfam" id="PF00583">
    <property type="entry name" value="Acetyltransf_1"/>
    <property type="match status" value="1"/>
</dbReference>
<protein>
    <submittedName>
        <fullName evidence="4">N-acetylglutamate synthase, GNAT family</fullName>
    </submittedName>
</protein>
<dbReference type="Gene3D" id="3.40.630.30">
    <property type="match status" value="1"/>
</dbReference>
<gene>
    <name evidence="4" type="ORF">SAMN04515674_103361</name>
</gene>
<evidence type="ECO:0000313" key="5">
    <source>
        <dbReference type="Proteomes" id="UP000199306"/>
    </source>
</evidence>
<dbReference type="Proteomes" id="UP000199306">
    <property type="component" value="Unassembled WGS sequence"/>
</dbReference>
<organism evidence="4 5">
    <name type="scientific">Pseudarcicella hirudinis</name>
    <dbReference type="NCBI Taxonomy" id="1079859"/>
    <lineage>
        <taxon>Bacteria</taxon>
        <taxon>Pseudomonadati</taxon>
        <taxon>Bacteroidota</taxon>
        <taxon>Cytophagia</taxon>
        <taxon>Cytophagales</taxon>
        <taxon>Flectobacillaceae</taxon>
        <taxon>Pseudarcicella</taxon>
    </lineage>
</organism>
<dbReference type="AlphaFoldDB" id="A0A1I5QU17"/>
<sequence length="147" mass="16479">MTLNIRKATKADLPEILSLYSTVLDNGKILSPEKAEVLFNKMMSYPNYSIYLAENEHEAVGTFALLIMDNLAHYGTPSGVVEDVAVKNEYQGKGIGKAMMKFAIKCCEEAGCYKLSLSSNLKRHEAHAFYESLDFARHGYSFLIDLR</sequence>
<dbReference type="InterPro" id="IPR016181">
    <property type="entry name" value="Acyl_CoA_acyltransferase"/>
</dbReference>
<dbReference type="PANTHER" id="PTHR43877">
    <property type="entry name" value="AMINOALKYLPHOSPHONATE N-ACETYLTRANSFERASE-RELATED-RELATED"/>
    <property type="match status" value="1"/>
</dbReference>
<dbReference type="GO" id="GO:0016747">
    <property type="term" value="F:acyltransferase activity, transferring groups other than amino-acyl groups"/>
    <property type="evidence" value="ECO:0007669"/>
    <property type="project" value="InterPro"/>
</dbReference>
<dbReference type="InterPro" id="IPR000182">
    <property type="entry name" value="GNAT_dom"/>
</dbReference>
<dbReference type="PANTHER" id="PTHR43877:SF1">
    <property type="entry name" value="ACETYLTRANSFERASE"/>
    <property type="match status" value="1"/>
</dbReference>
<keyword evidence="5" id="KW-1185">Reference proteome</keyword>
<feature type="domain" description="N-acetyltransferase" evidence="3">
    <location>
        <begin position="3"/>
        <end position="147"/>
    </location>
</feature>